<keyword evidence="2" id="KW-0396">Initiation factor</keyword>
<dbReference type="InterPro" id="IPR001357">
    <property type="entry name" value="BRCT_dom"/>
</dbReference>
<gene>
    <name evidence="2" type="ORF">POVWA1_044160</name>
</gene>
<evidence type="ECO:0000313" key="3">
    <source>
        <dbReference type="Proteomes" id="UP000078555"/>
    </source>
</evidence>
<reference evidence="3" key="1">
    <citation type="submission" date="2016-05" db="EMBL/GenBank/DDBJ databases">
        <authorList>
            <person name="Naeem Raeece"/>
        </authorList>
    </citation>
    <scope>NUCLEOTIDE SEQUENCE [LARGE SCALE GENOMIC DNA]</scope>
</reference>
<proteinExistence type="predicted"/>
<dbReference type="Proteomes" id="UP000078555">
    <property type="component" value="Unassembled WGS sequence"/>
</dbReference>
<dbReference type="GO" id="GO:0003743">
    <property type="term" value="F:translation initiation factor activity"/>
    <property type="evidence" value="ECO:0007669"/>
    <property type="project" value="UniProtKB-KW"/>
</dbReference>
<protein>
    <submittedName>
        <fullName evidence="2">Translation initiation factor EIF-2B subunit related</fullName>
    </submittedName>
</protein>
<dbReference type="PROSITE" id="PS50172">
    <property type="entry name" value="BRCT"/>
    <property type="match status" value="1"/>
</dbReference>
<accession>A0A1A8ZCI0</accession>
<feature type="domain" description="BRCT" evidence="1">
    <location>
        <begin position="88"/>
        <end position="114"/>
    </location>
</feature>
<sequence length="116" mass="13650">MSSSASPLRLLAFENDIEEVLRMHDLELSDLKHVNKDVFLNLIFLIENGHLTYFTFINTDNMSITQRNNYLCIQFCKSKISFPSFDLNTPLLSDSWLNDVLTKQVLLPFKDYFYKF</sequence>
<name>A0A1A8ZCI0_PLAOA</name>
<dbReference type="EMBL" id="FLRD01000120">
    <property type="protein sequence ID" value="SBT41540.1"/>
    <property type="molecule type" value="Genomic_DNA"/>
</dbReference>
<keyword evidence="3" id="KW-1185">Reference proteome</keyword>
<organism evidence="2 3">
    <name type="scientific">Plasmodium ovale wallikeri</name>
    <dbReference type="NCBI Taxonomy" id="864142"/>
    <lineage>
        <taxon>Eukaryota</taxon>
        <taxon>Sar</taxon>
        <taxon>Alveolata</taxon>
        <taxon>Apicomplexa</taxon>
        <taxon>Aconoidasida</taxon>
        <taxon>Haemosporida</taxon>
        <taxon>Plasmodiidae</taxon>
        <taxon>Plasmodium</taxon>
        <taxon>Plasmodium (Plasmodium)</taxon>
    </lineage>
</organism>
<keyword evidence="2" id="KW-0648">Protein biosynthesis</keyword>
<dbReference type="AlphaFoldDB" id="A0A1A8ZCI0"/>
<evidence type="ECO:0000259" key="1">
    <source>
        <dbReference type="PROSITE" id="PS50172"/>
    </source>
</evidence>
<evidence type="ECO:0000313" key="2">
    <source>
        <dbReference type="EMBL" id="SBT41540.1"/>
    </source>
</evidence>